<comment type="caution">
    <text evidence="2">The sequence shown here is derived from an EMBL/GenBank/DDBJ whole genome shotgun (WGS) entry which is preliminary data.</text>
</comment>
<name>A0ABS5KSC2_9ACTN</name>
<feature type="compositionally biased region" description="Gly residues" evidence="1">
    <location>
        <begin position="1"/>
        <end position="12"/>
    </location>
</feature>
<sequence length="278" mass="25503">AYSEQGGGGAAGGSATAPGLLGSVGSAGGQSSAAGQPGGSSSASKAGRPSGSAPSSAGGPSAVGTGGPSAPPSQQAAKAPAYVGRLASNAAKTSSSTSVTLQTSGSSAGGDTLVVSVMLTNTHSGGVGASDSAGNSYSVVADQSDGAGDRTLILAAVGARALGGGGSVTLTFPATSEHHVAVDDFSGVTGIGGHSSATAASGPFASGSASGAGIVFGVAGVQGGENATWGSGFTALPTLVVAPADQLATAYESVGSGSVQASGSCDHQWMAAVATLTG</sequence>
<dbReference type="Proteomes" id="UP000730482">
    <property type="component" value="Unassembled WGS sequence"/>
</dbReference>
<feature type="non-terminal residue" evidence="2">
    <location>
        <position position="1"/>
    </location>
</feature>
<proteinExistence type="predicted"/>
<evidence type="ECO:0000313" key="2">
    <source>
        <dbReference type="EMBL" id="MBS2548947.1"/>
    </source>
</evidence>
<feature type="compositionally biased region" description="Low complexity" evidence="1">
    <location>
        <begin position="13"/>
        <end position="63"/>
    </location>
</feature>
<reference evidence="2 3" key="1">
    <citation type="submission" date="2020-02" db="EMBL/GenBank/DDBJ databases">
        <title>Acidophilic actinobacteria isolated from forest soil.</title>
        <authorList>
            <person name="Golinska P."/>
        </authorList>
    </citation>
    <scope>NUCLEOTIDE SEQUENCE [LARGE SCALE GENOMIC DNA]</scope>
    <source>
        <strain evidence="2 3">NL8</strain>
    </source>
</reference>
<evidence type="ECO:0000256" key="1">
    <source>
        <dbReference type="SAM" id="MobiDB-lite"/>
    </source>
</evidence>
<organism evidence="2 3">
    <name type="scientific">Catenulispora pinistramenti</name>
    <dbReference type="NCBI Taxonomy" id="2705254"/>
    <lineage>
        <taxon>Bacteria</taxon>
        <taxon>Bacillati</taxon>
        <taxon>Actinomycetota</taxon>
        <taxon>Actinomycetes</taxon>
        <taxon>Catenulisporales</taxon>
        <taxon>Catenulisporaceae</taxon>
        <taxon>Catenulispora</taxon>
    </lineage>
</organism>
<dbReference type="EMBL" id="JAAFYZ010000059">
    <property type="protein sequence ID" value="MBS2548947.1"/>
    <property type="molecule type" value="Genomic_DNA"/>
</dbReference>
<accession>A0ABS5KSC2</accession>
<feature type="region of interest" description="Disordered" evidence="1">
    <location>
        <begin position="1"/>
        <end position="80"/>
    </location>
</feature>
<gene>
    <name evidence="2" type="ORF">KGQ19_18950</name>
</gene>
<protein>
    <submittedName>
        <fullName evidence="2">Uncharacterized protein</fullName>
    </submittedName>
</protein>
<keyword evidence="3" id="KW-1185">Reference proteome</keyword>
<evidence type="ECO:0000313" key="3">
    <source>
        <dbReference type="Proteomes" id="UP000730482"/>
    </source>
</evidence>